<organism evidence="2 3">
    <name type="scientific">Cohnella phaseoli</name>
    <dbReference type="NCBI Taxonomy" id="456490"/>
    <lineage>
        <taxon>Bacteria</taxon>
        <taxon>Bacillati</taxon>
        <taxon>Bacillota</taxon>
        <taxon>Bacilli</taxon>
        <taxon>Bacillales</taxon>
        <taxon>Paenibacillaceae</taxon>
        <taxon>Cohnella</taxon>
    </lineage>
</organism>
<evidence type="ECO:0000313" key="3">
    <source>
        <dbReference type="Proteomes" id="UP000256977"/>
    </source>
</evidence>
<keyword evidence="1" id="KW-0472">Membrane</keyword>
<keyword evidence="1" id="KW-1133">Transmembrane helix</keyword>
<reference evidence="2 3" key="1">
    <citation type="submission" date="2018-07" db="EMBL/GenBank/DDBJ databases">
        <title>Genomic Encyclopedia of Type Strains, Phase III (KMG-III): the genomes of soil and plant-associated and newly described type strains.</title>
        <authorList>
            <person name="Whitman W."/>
        </authorList>
    </citation>
    <scope>NUCLEOTIDE SEQUENCE [LARGE SCALE GENOMIC DNA]</scope>
    <source>
        <strain evidence="2 3">CECT 7287</strain>
    </source>
</reference>
<gene>
    <name evidence="2" type="ORF">DFP98_11927</name>
</gene>
<sequence length="50" mass="5721">MAMESVKPNREEDRHNEGHSQKGTLFSVFMVGTFIALLFVVVFGLYMSRL</sequence>
<keyword evidence="3" id="KW-1185">Reference proteome</keyword>
<name>A0A3D9IW86_9BACL</name>
<keyword evidence="1" id="KW-0812">Transmembrane</keyword>
<evidence type="ECO:0000256" key="1">
    <source>
        <dbReference type="SAM" id="Phobius"/>
    </source>
</evidence>
<dbReference type="Proteomes" id="UP000256977">
    <property type="component" value="Unassembled WGS sequence"/>
</dbReference>
<dbReference type="EMBL" id="QRDZ01000019">
    <property type="protein sequence ID" value="RED65396.1"/>
    <property type="molecule type" value="Genomic_DNA"/>
</dbReference>
<accession>A0A3D9IW86</accession>
<feature type="transmembrane region" description="Helical" evidence="1">
    <location>
        <begin position="25"/>
        <end position="46"/>
    </location>
</feature>
<evidence type="ECO:0008006" key="4">
    <source>
        <dbReference type="Google" id="ProtNLM"/>
    </source>
</evidence>
<evidence type="ECO:0000313" key="2">
    <source>
        <dbReference type="EMBL" id="RED65396.1"/>
    </source>
</evidence>
<dbReference type="RefSeq" id="WP_246016640.1">
    <property type="nucleotide sequence ID" value="NZ_QRDZ01000019.1"/>
</dbReference>
<protein>
    <recommendedName>
        <fullName evidence="4">Cytochrome c oxidase subunit IIa family protein</fullName>
    </recommendedName>
</protein>
<proteinExistence type="predicted"/>
<comment type="caution">
    <text evidence="2">The sequence shown here is derived from an EMBL/GenBank/DDBJ whole genome shotgun (WGS) entry which is preliminary data.</text>
</comment>
<dbReference type="AlphaFoldDB" id="A0A3D9IW86"/>